<evidence type="ECO:0000313" key="1">
    <source>
        <dbReference type="EMBL" id="CEP10124.1"/>
    </source>
</evidence>
<proteinExistence type="predicted"/>
<feature type="non-terminal residue" evidence="1">
    <location>
        <position position="1"/>
    </location>
</feature>
<keyword evidence="2" id="KW-1185">Reference proteome</keyword>
<dbReference type="STRING" id="35722.A0A0B7N4V8"/>
<accession>A0A0B7N4V8</accession>
<organism evidence="1 2">
    <name type="scientific">Parasitella parasitica</name>
    <dbReference type="NCBI Taxonomy" id="35722"/>
    <lineage>
        <taxon>Eukaryota</taxon>
        <taxon>Fungi</taxon>
        <taxon>Fungi incertae sedis</taxon>
        <taxon>Mucoromycota</taxon>
        <taxon>Mucoromycotina</taxon>
        <taxon>Mucoromycetes</taxon>
        <taxon>Mucorales</taxon>
        <taxon>Mucorineae</taxon>
        <taxon>Mucoraceae</taxon>
        <taxon>Parasitella</taxon>
    </lineage>
</organism>
<sequence>EASTSGSMVTPDAELNPLVASHAESNYLDLPNDVNILYIAPIIIPVIGCRVKDLGCPLGTAVGIKPPRYDQIVAHGVLQNNNDLATIQVTKVNVPSWIAPPFADLQAGIALRSYGQPPFQMKIPIKYLITTVSSNPDVHAPVPSCDEYNYLVG</sequence>
<evidence type="ECO:0000313" key="2">
    <source>
        <dbReference type="Proteomes" id="UP000054107"/>
    </source>
</evidence>
<dbReference type="EMBL" id="LN723152">
    <property type="protein sequence ID" value="CEP10124.1"/>
    <property type="molecule type" value="Genomic_DNA"/>
</dbReference>
<protein>
    <submittedName>
        <fullName evidence="1">Uncharacterized protein</fullName>
    </submittedName>
</protein>
<dbReference type="Proteomes" id="UP000054107">
    <property type="component" value="Unassembled WGS sequence"/>
</dbReference>
<dbReference type="AlphaFoldDB" id="A0A0B7N4V8"/>
<gene>
    <name evidence="1" type="primary">PARPA_03747.1 scaffold 9424</name>
</gene>
<reference evidence="1 2" key="1">
    <citation type="submission" date="2014-09" db="EMBL/GenBank/DDBJ databases">
        <authorList>
            <person name="Ellenberger Sabrina"/>
        </authorList>
    </citation>
    <scope>NUCLEOTIDE SEQUENCE [LARGE SCALE GENOMIC DNA]</scope>
    <source>
        <strain evidence="1 2">CBS 412.66</strain>
    </source>
</reference>
<name>A0A0B7N4V8_9FUNG</name>